<dbReference type="GO" id="GO:0003785">
    <property type="term" value="F:actin monomer binding"/>
    <property type="evidence" value="ECO:0007669"/>
    <property type="project" value="TreeGrafter"/>
</dbReference>
<protein>
    <recommendedName>
        <fullName evidence="7">Profilin</fullName>
    </recommendedName>
</protein>
<dbReference type="InterPro" id="IPR048278">
    <property type="entry name" value="PFN"/>
</dbReference>
<dbReference type="Pfam" id="PF00235">
    <property type="entry name" value="Profilin"/>
    <property type="match status" value="1"/>
</dbReference>
<dbReference type="GO" id="GO:0005938">
    <property type="term" value="C:cell cortex"/>
    <property type="evidence" value="ECO:0007669"/>
    <property type="project" value="TreeGrafter"/>
</dbReference>
<evidence type="ECO:0000256" key="4">
    <source>
        <dbReference type="ARBA" id="ARBA00022490"/>
    </source>
</evidence>
<proteinExistence type="inferred from homology"/>
<dbReference type="PANTHER" id="PTHR11604">
    <property type="entry name" value="PROFILIN"/>
    <property type="match status" value="1"/>
</dbReference>
<evidence type="ECO:0000256" key="1">
    <source>
        <dbReference type="ARBA" id="ARBA00004245"/>
    </source>
</evidence>
<reference evidence="8 9" key="1">
    <citation type="submission" date="2019-01" db="EMBL/GenBank/DDBJ databases">
        <title>A draft genome assembly of the solar-powered sea slug Elysia chlorotica.</title>
        <authorList>
            <person name="Cai H."/>
            <person name="Li Q."/>
            <person name="Fang X."/>
            <person name="Li J."/>
            <person name="Curtis N.E."/>
            <person name="Altenburger A."/>
            <person name="Shibata T."/>
            <person name="Feng M."/>
            <person name="Maeda T."/>
            <person name="Schwartz J.A."/>
            <person name="Shigenobu S."/>
            <person name="Lundholm N."/>
            <person name="Nishiyama T."/>
            <person name="Yang H."/>
            <person name="Hasebe M."/>
            <person name="Li S."/>
            <person name="Pierce S.K."/>
            <person name="Wang J."/>
        </authorList>
    </citation>
    <scope>NUCLEOTIDE SEQUENCE [LARGE SCALE GENOMIC DNA]</scope>
    <source>
        <strain evidence="8">EC2010</strain>
        <tissue evidence="8">Whole organism of an adult</tissue>
    </source>
</reference>
<dbReference type="SMART" id="SM00392">
    <property type="entry name" value="PROF"/>
    <property type="match status" value="1"/>
</dbReference>
<comment type="subunit">
    <text evidence="3">Occurs in many kinds of cells as a complex with monomeric actin in a 1:1 ratio.</text>
</comment>
<dbReference type="Proteomes" id="UP000271974">
    <property type="component" value="Unassembled WGS sequence"/>
</dbReference>
<dbReference type="OrthoDB" id="421374at2759"/>
<evidence type="ECO:0000313" key="8">
    <source>
        <dbReference type="EMBL" id="RUS77885.1"/>
    </source>
</evidence>
<dbReference type="EMBL" id="RQTK01000545">
    <property type="protein sequence ID" value="RUS77885.1"/>
    <property type="molecule type" value="Genomic_DNA"/>
</dbReference>
<evidence type="ECO:0000313" key="9">
    <source>
        <dbReference type="Proteomes" id="UP000271974"/>
    </source>
</evidence>
<evidence type="ECO:0000256" key="2">
    <source>
        <dbReference type="ARBA" id="ARBA00010058"/>
    </source>
</evidence>
<dbReference type="InterPro" id="IPR036140">
    <property type="entry name" value="PFN_sf"/>
</dbReference>
<sequence length="128" mass="13568">MSWDSYVTNMKASGLQICGIFGQDGNVWAKAPELVASQQDVANIVAGIKANAFTDGIHLNGIKYTVIATGPDFATAKCRNAPSEAEKYLLHVALGNTCVVMGGIAGAAERTATKLVEDIRDYLAKSNY</sequence>
<comment type="caution">
    <text evidence="8">The sequence shown here is derived from an EMBL/GenBank/DDBJ whole genome shotgun (WGS) entry which is preliminary data.</text>
</comment>
<evidence type="ECO:0000256" key="5">
    <source>
        <dbReference type="ARBA" id="ARBA00023203"/>
    </source>
</evidence>
<evidence type="ECO:0000256" key="7">
    <source>
        <dbReference type="RuleBase" id="RU003909"/>
    </source>
</evidence>
<evidence type="ECO:0000256" key="6">
    <source>
        <dbReference type="ARBA" id="ARBA00023212"/>
    </source>
</evidence>
<gene>
    <name evidence="8" type="ORF">EGW08_014359</name>
</gene>
<dbReference type="SUPFAM" id="SSF55770">
    <property type="entry name" value="Profilin (actin-binding protein)"/>
    <property type="match status" value="1"/>
</dbReference>
<keyword evidence="4" id="KW-0963">Cytoplasm</keyword>
<dbReference type="InterPro" id="IPR005455">
    <property type="entry name" value="PFN_euk"/>
</dbReference>
<dbReference type="AlphaFoldDB" id="A0A3S0ZFT8"/>
<organism evidence="8 9">
    <name type="scientific">Elysia chlorotica</name>
    <name type="common">Eastern emerald elysia</name>
    <name type="synonym">Sea slug</name>
    <dbReference type="NCBI Taxonomy" id="188477"/>
    <lineage>
        <taxon>Eukaryota</taxon>
        <taxon>Metazoa</taxon>
        <taxon>Spiralia</taxon>
        <taxon>Lophotrochozoa</taxon>
        <taxon>Mollusca</taxon>
        <taxon>Gastropoda</taxon>
        <taxon>Heterobranchia</taxon>
        <taxon>Euthyneura</taxon>
        <taxon>Panpulmonata</taxon>
        <taxon>Sacoglossa</taxon>
        <taxon>Placobranchoidea</taxon>
        <taxon>Plakobranchidae</taxon>
        <taxon>Elysia</taxon>
    </lineage>
</organism>
<keyword evidence="9" id="KW-1185">Reference proteome</keyword>
<comment type="similarity">
    <text evidence="2 7">Belongs to the profilin family.</text>
</comment>
<comment type="subcellular location">
    <subcellularLocation>
        <location evidence="1">Cytoplasm</location>
        <location evidence="1">Cytoskeleton</location>
    </subcellularLocation>
</comment>
<accession>A0A3S0ZFT8</accession>
<name>A0A3S0ZFT8_ELYCH</name>
<dbReference type="PANTHER" id="PTHR11604:SF0">
    <property type="entry name" value="PROFILIN"/>
    <property type="match status" value="1"/>
</dbReference>
<keyword evidence="5 7" id="KW-0009">Actin-binding</keyword>
<keyword evidence="6" id="KW-0206">Cytoskeleton</keyword>
<dbReference type="Gene3D" id="3.30.450.30">
    <property type="entry name" value="Dynein light chain 2a, cytoplasmic"/>
    <property type="match status" value="1"/>
</dbReference>
<dbReference type="GO" id="GO:0005856">
    <property type="term" value="C:cytoskeleton"/>
    <property type="evidence" value="ECO:0007669"/>
    <property type="project" value="UniProtKB-SubCell"/>
</dbReference>
<evidence type="ECO:0000256" key="3">
    <source>
        <dbReference type="ARBA" id="ARBA00011583"/>
    </source>
</evidence>